<organism evidence="1 2">
    <name type="scientific">Bordetella pertussis</name>
    <dbReference type="NCBI Taxonomy" id="520"/>
    <lineage>
        <taxon>Bacteria</taxon>
        <taxon>Pseudomonadati</taxon>
        <taxon>Pseudomonadota</taxon>
        <taxon>Betaproteobacteria</taxon>
        <taxon>Burkholderiales</taxon>
        <taxon>Alcaligenaceae</taxon>
        <taxon>Bordetella</taxon>
    </lineage>
</organism>
<dbReference type="Proteomes" id="UP000255014">
    <property type="component" value="Unassembled WGS sequence"/>
</dbReference>
<protein>
    <submittedName>
        <fullName evidence="1">Uncharacterized protein</fullName>
    </submittedName>
</protein>
<sequence length="351" mass="37387">MRLLGTIAAAFADAFVDHHAQGRVRIGVALAAAALLGGAGLVVDQHRHVGIGAQLLHDRVQLVAVLDRHARRQVGDVAVFLRLVGDDDDLLDPFGGHLARDHGHADRTVDRLAAGHGDGVVEQDLVGDGHLGRHGGADRQQARVVIGAVAQVGEYMLFLGERRLAHPRNALAAHLGEHLGVAAHPGHHVVAADAGHAARALGHAGRGIVRTARTEPRLAVHHQARPGQRLLALGDEIQARLDAGAHVLGQLEAQQARADGLGHHGGRELVVRRQQPVALRHRPLAAVLVVELADHARDLLAGADPAEQLFLELVFEHLALFLDHQDLVEILGEPLHAGGLQRPHHAHLEQP</sequence>
<proteinExistence type="predicted"/>
<reference evidence="1 2" key="1">
    <citation type="submission" date="2018-06" db="EMBL/GenBank/DDBJ databases">
        <authorList>
            <consortium name="Pathogen Informatics"/>
            <person name="Doyle S."/>
        </authorList>
    </citation>
    <scope>NUCLEOTIDE SEQUENCE [LARGE SCALE GENOMIC DNA]</scope>
    <source>
        <strain evidence="1 2">NCTC10911</strain>
    </source>
</reference>
<name>A0A380ZYN4_BORPT</name>
<gene>
    <name evidence="1" type="ORF">NCTC10911_00301</name>
</gene>
<dbReference type="AlphaFoldDB" id="A0A380ZYN4"/>
<evidence type="ECO:0000313" key="1">
    <source>
        <dbReference type="EMBL" id="SUV63306.1"/>
    </source>
</evidence>
<dbReference type="EMBL" id="UFTT01000002">
    <property type="protein sequence ID" value="SUV63306.1"/>
    <property type="molecule type" value="Genomic_DNA"/>
</dbReference>
<accession>A0A380ZYN4</accession>
<evidence type="ECO:0000313" key="2">
    <source>
        <dbReference type="Proteomes" id="UP000255014"/>
    </source>
</evidence>